<keyword evidence="1" id="KW-0812">Transmembrane</keyword>
<dbReference type="Gene3D" id="1.10.287.3510">
    <property type="match status" value="1"/>
</dbReference>
<dbReference type="RefSeq" id="YP_009944728.1">
    <property type="nucleotide sequence ID" value="NC_051460.1"/>
</dbReference>
<gene>
    <name evidence="2" type="primary">ND4L</name>
</gene>
<dbReference type="CTD" id="4539"/>
<feature type="transmembrane region" description="Helical" evidence="1">
    <location>
        <begin position="30"/>
        <end position="48"/>
    </location>
</feature>
<organism evidence="2">
    <name type="scientific">Encyrtus rhodococcusiae</name>
    <dbReference type="NCBI Taxonomy" id="1914889"/>
    <lineage>
        <taxon>Eukaryota</taxon>
        <taxon>Metazoa</taxon>
        <taxon>Ecdysozoa</taxon>
        <taxon>Arthropoda</taxon>
        <taxon>Hexapoda</taxon>
        <taxon>Insecta</taxon>
        <taxon>Pterygota</taxon>
        <taxon>Neoptera</taxon>
        <taxon>Endopterygota</taxon>
        <taxon>Hymenoptera</taxon>
        <taxon>Apocrita</taxon>
        <taxon>Proctotrupomorpha</taxon>
        <taxon>Chalcidoidea</taxon>
        <taxon>Encyrtidae</taxon>
        <taxon>Encyrtinae</taxon>
        <taxon>Encyrtus</taxon>
    </lineage>
</organism>
<feature type="transmembrane region" description="Helical" evidence="1">
    <location>
        <begin position="54"/>
        <end position="76"/>
    </location>
</feature>
<keyword evidence="1" id="KW-0472">Membrane</keyword>
<keyword evidence="1" id="KW-1133">Transmembrane helix</keyword>
<keyword evidence="2" id="KW-0496">Mitochondrion</keyword>
<accession>A0A7S5FKU4</accession>
<dbReference type="GeneID" id="60235135"/>
<name>A0A7S5FKU4_9HYME</name>
<sequence length="92" mass="11224">MYWFYMILFINFLVVFLAFYYNIMLTLMSLEFLMLTLLMILNFIIMFYGNLFIMMYYLIFVVWESVLGLSLLIILIRSKGNDNMKNLNLILW</sequence>
<evidence type="ECO:0000313" key="2">
    <source>
        <dbReference type="EMBL" id="QGA74523.1"/>
    </source>
</evidence>
<dbReference type="AlphaFoldDB" id="A0A7S5FKU4"/>
<evidence type="ECO:0000256" key="1">
    <source>
        <dbReference type="SAM" id="Phobius"/>
    </source>
</evidence>
<feature type="transmembrane region" description="Helical" evidence="1">
    <location>
        <begin position="6"/>
        <end position="23"/>
    </location>
</feature>
<protein>
    <submittedName>
        <fullName evidence="2">NADH dehydrogenase subunit 4L</fullName>
    </submittedName>
</protein>
<dbReference type="EMBL" id="MK189132">
    <property type="protein sequence ID" value="QGA74523.1"/>
    <property type="molecule type" value="Genomic_DNA"/>
</dbReference>
<proteinExistence type="predicted"/>
<geneLocation type="mitochondrion" evidence="2"/>
<reference evidence="2" key="1">
    <citation type="submission" date="2018-11" db="EMBL/GenBank/DDBJ databases">
        <authorList>
            <person name="Xiong M."/>
            <person name="Zhang Y.-Z."/>
        </authorList>
    </citation>
    <scope>NUCLEOTIDE SEQUENCE</scope>
    <source>
        <strain evidence="2">E7-047A</strain>
    </source>
</reference>